<evidence type="ECO:0000313" key="4">
    <source>
        <dbReference type="EMBL" id="OEH84949.1"/>
    </source>
</evidence>
<evidence type="ECO:0000256" key="2">
    <source>
        <dbReference type="ARBA" id="ARBA00022840"/>
    </source>
</evidence>
<dbReference type="Pfam" id="PF00005">
    <property type="entry name" value="ABC_tran"/>
    <property type="match status" value="1"/>
</dbReference>
<evidence type="ECO:0000259" key="3">
    <source>
        <dbReference type="PROSITE" id="PS50893"/>
    </source>
</evidence>
<dbReference type="RefSeq" id="WP_069702684.1">
    <property type="nucleotide sequence ID" value="NZ_MJAT01000035.1"/>
</dbReference>
<dbReference type="STRING" id="1390249.BHU72_07085"/>
<organism evidence="4 5">
    <name type="scientific">Desulfuribacillus stibiiarsenatis</name>
    <dbReference type="NCBI Taxonomy" id="1390249"/>
    <lineage>
        <taxon>Bacteria</taxon>
        <taxon>Bacillati</taxon>
        <taxon>Bacillota</taxon>
        <taxon>Desulfuribacillia</taxon>
        <taxon>Desulfuribacillales</taxon>
        <taxon>Desulfuribacillaceae</taxon>
        <taxon>Desulfuribacillus</taxon>
    </lineage>
</organism>
<keyword evidence="2" id="KW-0067">ATP-binding</keyword>
<dbReference type="PROSITE" id="PS50893">
    <property type="entry name" value="ABC_TRANSPORTER_2"/>
    <property type="match status" value="1"/>
</dbReference>
<dbReference type="PANTHER" id="PTHR43423">
    <property type="entry name" value="ABC TRANSPORTER I FAMILY MEMBER 17"/>
    <property type="match status" value="1"/>
</dbReference>
<dbReference type="Proteomes" id="UP000095255">
    <property type="component" value="Unassembled WGS sequence"/>
</dbReference>
<dbReference type="GO" id="GO:0016887">
    <property type="term" value="F:ATP hydrolysis activity"/>
    <property type="evidence" value="ECO:0007669"/>
    <property type="project" value="InterPro"/>
</dbReference>
<proteinExistence type="predicted"/>
<dbReference type="AlphaFoldDB" id="A0A1E5L4P7"/>
<dbReference type="EMBL" id="MJAT01000035">
    <property type="protein sequence ID" value="OEH84949.1"/>
    <property type="molecule type" value="Genomic_DNA"/>
</dbReference>
<gene>
    <name evidence="4" type="ORF">BHU72_07085</name>
</gene>
<keyword evidence="5" id="KW-1185">Reference proteome</keyword>
<reference evidence="4 5" key="1">
    <citation type="submission" date="2016-09" db="EMBL/GenBank/DDBJ databases">
        <title>Desulfuribacillus arsenicus sp. nov., an obligately anaerobic, dissimilatory arsenic- and antimonate-reducing bacterium isolated from anoxic sediments.</title>
        <authorList>
            <person name="Abin C.A."/>
            <person name="Hollibaugh J.T."/>
        </authorList>
    </citation>
    <scope>NUCLEOTIDE SEQUENCE [LARGE SCALE GENOMIC DNA]</scope>
    <source>
        <strain evidence="4 5">MLFW-2</strain>
    </source>
</reference>
<dbReference type="OrthoDB" id="9785080at2"/>
<feature type="domain" description="ABC transporter" evidence="3">
    <location>
        <begin position="1"/>
        <end position="228"/>
    </location>
</feature>
<name>A0A1E5L4P7_9FIRM</name>
<sequence length="234" mass="26319">MLQVDIKTHGYKGNKILNNISHTFLTNKIHGIIGPNGSGKSTLLKVIAGIERPQEGNIFFQGVEMLQPHQEIACCWQKPYLFHGSVRYNLEYGMKVRGWSRPQRDHRIGELVHDYQLEKLLDRSVQGLSGGETSRVAIARAVSTNPKLLILDEPSAALDPQNVMFVESMLKNLRESSDITIIMVTHNMFQAKRIADETVFLSGGTIVEVGNTMEMFAAPFHEETRSFISGDFIY</sequence>
<dbReference type="SMART" id="SM00382">
    <property type="entry name" value="AAA"/>
    <property type="match status" value="1"/>
</dbReference>
<dbReference type="InterPro" id="IPR003439">
    <property type="entry name" value="ABC_transporter-like_ATP-bd"/>
</dbReference>
<accession>A0A1E5L4P7</accession>
<protein>
    <recommendedName>
        <fullName evidence="3">ABC transporter domain-containing protein</fullName>
    </recommendedName>
</protein>
<dbReference type="SUPFAM" id="SSF52540">
    <property type="entry name" value="P-loop containing nucleoside triphosphate hydrolases"/>
    <property type="match status" value="1"/>
</dbReference>
<dbReference type="Gene3D" id="3.40.50.300">
    <property type="entry name" value="P-loop containing nucleotide triphosphate hydrolases"/>
    <property type="match status" value="1"/>
</dbReference>
<evidence type="ECO:0000313" key="5">
    <source>
        <dbReference type="Proteomes" id="UP000095255"/>
    </source>
</evidence>
<dbReference type="GO" id="GO:0005524">
    <property type="term" value="F:ATP binding"/>
    <property type="evidence" value="ECO:0007669"/>
    <property type="project" value="UniProtKB-KW"/>
</dbReference>
<keyword evidence="1" id="KW-0547">Nucleotide-binding</keyword>
<comment type="caution">
    <text evidence="4">The sequence shown here is derived from an EMBL/GenBank/DDBJ whole genome shotgun (WGS) entry which is preliminary data.</text>
</comment>
<dbReference type="InterPro" id="IPR003593">
    <property type="entry name" value="AAA+_ATPase"/>
</dbReference>
<dbReference type="PANTHER" id="PTHR43423:SF1">
    <property type="entry name" value="ABC TRANSPORTER I FAMILY MEMBER 17"/>
    <property type="match status" value="1"/>
</dbReference>
<dbReference type="InterPro" id="IPR027417">
    <property type="entry name" value="P-loop_NTPase"/>
</dbReference>
<evidence type="ECO:0000256" key="1">
    <source>
        <dbReference type="ARBA" id="ARBA00022741"/>
    </source>
</evidence>